<evidence type="ECO:0000313" key="1">
    <source>
        <dbReference type="EMBL" id="KDQ09920.1"/>
    </source>
</evidence>
<keyword evidence="2" id="KW-1185">Reference proteome</keyword>
<dbReference type="InParanoid" id="A0A067M5E9"/>
<dbReference type="OrthoDB" id="7827681at2759"/>
<organism evidence="1 2">
    <name type="scientific">Botryobasidium botryosum (strain FD-172 SS1)</name>
    <dbReference type="NCBI Taxonomy" id="930990"/>
    <lineage>
        <taxon>Eukaryota</taxon>
        <taxon>Fungi</taxon>
        <taxon>Dikarya</taxon>
        <taxon>Basidiomycota</taxon>
        <taxon>Agaricomycotina</taxon>
        <taxon>Agaricomycetes</taxon>
        <taxon>Cantharellales</taxon>
        <taxon>Botryobasidiaceae</taxon>
        <taxon>Botryobasidium</taxon>
    </lineage>
</organism>
<protein>
    <submittedName>
        <fullName evidence="1">Uncharacterized protein</fullName>
    </submittedName>
</protein>
<gene>
    <name evidence="1" type="ORF">BOTBODRAFT_178654</name>
</gene>
<reference evidence="2" key="1">
    <citation type="journal article" date="2014" name="Proc. Natl. Acad. Sci. U.S.A.">
        <title>Extensive sampling of basidiomycete genomes demonstrates inadequacy of the white-rot/brown-rot paradigm for wood decay fungi.</title>
        <authorList>
            <person name="Riley R."/>
            <person name="Salamov A.A."/>
            <person name="Brown D.W."/>
            <person name="Nagy L.G."/>
            <person name="Floudas D."/>
            <person name="Held B.W."/>
            <person name="Levasseur A."/>
            <person name="Lombard V."/>
            <person name="Morin E."/>
            <person name="Otillar R."/>
            <person name="Lindquist E.A."/>
            <person name="Sun H."/>
            <person name="LaButti K.M."/>
            <person name="Schmutz J."/>
            <person name="Jabbour D."/>
            <person name="Luo H."/>
            <person name="Baker S.E."/>
            <person name="Pisabarro A.G."/>
            <person name="Walton J.D."/>
            <person name="Blanchette R.A."/>
            <person name="Henrissat B."/>
            <person name="Martin F."/>
            <person name="Cullen D."/>
            <person name="Hibbett D.S."/>
            <person name="Grigoriev I.V."/>
        </authorList>
    </citation>
    <scope>NUCLEOTIDE SEQUENCE [LARGE SCALE GENOMIC DNA]</scope>
    <source>
        <strain evidence="2">FD-172 SS1</strain>
    </source>
</reference>
<dbReference type="AlphaFoldDB" id="A0A067M5E9"/>
<dbReference type="EMBL" id="KL198073">
    <property type="protein sequence ID" value="KDQ09920.1"/>
    <property type="molecule type" value="Genomic_DNA"/>
</dbReference>
<dbReference type="HOGENOM" id="CLU_1758531_0_0_1"/>
<dbReference type="Proteomes" id="UP000027195">
    <property type="component" value="Unassembled WGS sequence"/>
</dbReference>
<name>A0A067M5E9_BOTB1</name>
<sequence length="148" mass="16128">MSLFPSGSVPPLAATLTISLPSTVLRYTSGLKSKNINVVLQSNRPPWRQVQRHHRRDRGQAINPSNGLNFHPEVELVLRAHANLNNQTTRALKLDLNPSLLPEKGAKDAVSNATREQPAVDIRAIFDFFKCPTFATDGGLLGGGPRTA</sequence>
<proteinExistence type="predicted"/>
<dbReference type="STRING" id="930990.A0A067M5E9"/>
<evidence type="ECO:0000313" key="2">
    <source>
        <dbReference type="Proteomes" id="UP000027195"/>
    </source>
</evidence>
<accession>A0A067M5E9</accession>